<reference evidence="1 2" key="1">
    <citation type="submission" date="2024-01" db="EMBL/GenBank/DDBJ databases">
        <title>The genomes of 5 underutilized Papilionoideae crops provide insights into root nodulation and disease resistanc.</title>
        <authorList>
            <person name="Jiang F."/>
        </authorList>
    </citation>
    <scope>NUCLEOTIDE SEQUENCE [LARGE SCALE GENOMIC DNA]</scope>
    <source>
        <strain evidence="1">DUOXIRENSHENG_FW03</strain>
        <tissue evidence="1">Leaves</tissue>
    </source>
</reference>
<evidence type="ECO:0000313" key="2">
    <source>
        <dbReference type="Proteomes" id="UP001386955"/>
    </source>
</evidence>
<keyword evidence="2" id="KW-1185">Reference proteome</keyword>
<accession>A0AAN9SSM4</accession>
<comment type="caution">
    <text evidence="1">The sequence shown here is derived from an EMBL/GenBank/DDBJ whole genome shotgun (WGS) entry which is preliminary data.</text>
</comment>
<sequence length="190" mass="20236">MKEKSVPKKVFHGEIGRRKLPIYGATTVANTFAEVVTGSRGKKGGEFAEANSLVKVSSQSKDDLDVKEAREGGARLGSVESGAGQEKDNAKMVLFAQKDTAMSSQLGAEQSSSTGAGSKPWFEAVSPKLKCKSRAKRRESNMFINGMQHLHVNNSSMGLSLVVECDEEGHSGKGMNVDCGVRGEVTLGKN</sequence>
<dbReference type="AlphaFoldDB" id="A0AAN9SSM4"/>
<gene>
    <name evidence="1" type="ORF">VNO78_05612</name>
</gene>
<protein>
    <submittedName>
        <fullName evidence="1">Uncharacterized protein</fullName>
    </submittedName>
</protein>
<proteinExistence type="predicted"/>
<name>A0AAN9SSM4_PSOTE</name>
<dbReference type="Proteomes" id="UP001386955">
    <property type="component" value="Unassembled WGS sequence"/>
</dbReference>
<evidence type="ECO:0000313" key="1">
    <source>
        <dbReference type="EMBL" id="KAK7404657.1"/>
    </source>
</evidence>
<organism evidence="1 2">
    <name type="scientific">Psophocarpus tetragonolobus</name>
    <name type="common">Winged bean</name>
    <name type="synonym">Dolichos tetragonolobus</name>
    <dbReference type="NCBI Taxonomy" id="3891"/>
    <lineage>
        <taxon>Eukaryota</taxon>
        <taxon>Viridiplantae</taxon>
        <taxon>Streptophyta</taxon>
        <taxon>Embryophyta</taxon>
        <taxon>Tracheophyta</taxon>
        <taxon>Spermatophyta</taxon>
        <taxon>Magnoliopsida</taxon>
        <taxon>eudicotyledons</taxon>
        <taxon>Gunneridae</taxon>
        <taxon>Pentapetalae</taxon>
        <taxon>rosids</taxon>
        <taxon>fabids</taxon>
        <taxon>Fabales</taxon>
        <taxon>Fabaceae</taxon>
        <taxon>Papilionoideae</taxon>
        <taxon>50 kb inversion clade</taxon>
        <taxon>NPAAA clade</taxon>
        <taxon>indigoferoid/millettioid clade</taxon>
        <taxon>Phaseoleae</taxon>
        <taxon>Psophocarpus</taxon>
    </lineage>
</organism>
<dbReference type="EMBL" id="JAYMYS010000002">
    <property type="protein sequence ID" value="KAK7404657.1"/>
    <property type="molecule type" value="Genomic_DNA"/>
</dbReference>